<dbReference type="PANTHER" id="PTHR43434">
    <property type="entry name" value="PHOSPHOGLYCOLATE PHOSPHATASE"/>
    <property type="match status" value="1"/>
</dbReference>
<evidence type="ECO:0000256" key="4">
    <source>
        <dbReference type="ARBA" id="ARBA00013078"/>
    </source>
</evidence>
<keyword evidence="6" id="KW-1185">Reference proteome</keyword>
<dbReference type="SUPFAM" id="SSF56784">
    <property type="entry name" value="HAD-like"/>
    <property type="match status" value="1"/>
</dbReference>
<dbReference type="GO" id="GO:0006281">
    <property type="term" value="P:DNA repair"/>
    <property type="evidence" value="ECO:0007669"/>
    <property type="project" value="TreeGrafter"/>
</dbReference>
<dbReference type="InterPro" id="IPR041492">
    <property type="entry name" value="HAD_2"/>
</dbReference>
<dbReference type="GO" id="GO:0005829">
    <property type="term" value="C:cytosol"/>
    <property type="evidence" value="ECO:0007669"/>
    <property type="project" value="TreeGrafter"/>
</dbReference>
<reference evidence="5" key="1">
    <citation type="submission" date="2020-10" db="EMBL/GenBank/DDBJ databases">
        <title>Genome sequence of the unusual species of purple photosynthetic bacteria, Phaeovibrio sulfidiphilus DSM 23193, type strain.</title>
        <authorList>
            <person name="Kyndt J.A."/>
            <person name="Meyer T.E."/>
        </authorList>
    </citation>
    <scope>NUCLEOTIDE SEQUENCE</scope>
    <source>
        <strain evidence="5">DSM 23193</strain>
    </source>
</reference>
<sequence>MVIGEALRPPRGVIFDWDNTLVDSWSTIHKAINATFLAMGKPLWTLEQTQEQVALSMRDTFPAMFGDRWEEAREVFYSSFRSIHLENLREMPGAGGLLESLSASGVRLMIVSNKSGPDLRKEAGHIGWAPRFDAIIGAGDAEADKPALAPGVLALEAAGLEPGPDIWFVGDAAVDMQLGRGLGTGCVLLRPSSFQPDAFAHAMPDAVFRDCRALELFWRDLT</sequence>
<evidence type="ECO:0000313" key="6">
    <source>
        <dbReference type="Proteomes" id="UP000631034"/>
    </source>
</evidence>
<dbReference type="SFLD" id="SFLDS00003">
    <property type="entry name" value="Haloacid_Dehalogenase"/>
    <property type="match status" value="1"/>
</dbReference>
<dbReference type="SFLD" id="SFLDG01129">
    <property type="entry name" value="C1.5:_HAD__Beta-PGM__Phosphata"/>
    <property type="match status" value="1"/>
</dbReference>
<comment type="similarity">
    <text evidence="3">Belongs to the HAD-like hydrolase superfamily. CbbY/CbbZ/Gph/YieH family.</text>
</comment>
<keyword evidence="5" id="KW-0378">Hydrolase</keyword>
<gene>
    <name evidence="5" type="ORF">IHV25_08640</name>
</gene>
<proteinExistence type="inferred from homology"/>
<dbReference type="Gene3D" id="1.10.150.730">
    <property type="match status" value="1"/>
</dbReference>
<dbReference type="Gene3D" id="3.40.50.1000">
    <property type="entry name" value="HAD superfamily/HAD-like"/>
    <property type="match status" value="1"/>
</dbReference>
<comment type="caution">
    <text evidence="5">The sequence shown here is derived from an EMBL/GenBank/DDBJ whole genome shotgun (WGS) entry which is preliminary data.</text>
</comment>
<organism evidence="5 6">
    <name type="scientific">Phaeovibrio sulfidiphilus</name>
    <dbReference type="NCBI Taxonomy" id="1220600"/>
    <lineage>
        <taxon>Bacteria</taxon>
        <taxon>Pseudomonadati</taxon>
        <taxon>Pseudomonadota</taxon>
        <taxon>Alphaproteobacteria</taxon>
        <taxon>Rhodospirillales</taxon>
        <taxon>Rhodospirillaceae</taxon>
        <taxon>Phaeovibrio</taxon>
    </lineage>
</organism>
<evidence type="ECO:0000256" key="1">
    <source>
        <dbReference type="ARBA" id="ARBA00000830"/>
    </source>
</evidence>
<accession>A0A8J7CDG3</accession>
<dbReference type="PANTHER" id="PTHR43434:SF1">
    <property type="entry name" value="PHOSPHOGLYCOLATE PHOSPHATASE"/>
    <property type="match status" value="1"/>
</dbReference>
<dbReference type="EC" id="3.1.3.18" evidence="4"/>
<protein>
    <recommendedName>
        <fullName evidence="4">phosphoglycolate phosphatase</fullName>
        <ecNumber evidence="4">3.1.3.18</ecNumber>
    </recommendedName>
</protein>
<comment type="catalytic activity">
    <reaction evidence="1">
        <text>2-phosphoglycolate + H2O = glycolate + phosphate</text>
        <dbReference type="Rhea" id="RHEA:14369"/>
        <dbReference type="ChEBI" id="CHEBI:15377"/>
        <dbReference type="ChEBI" id="CHEBI:29805"/>
        <dbReference type="ChEBI" id="CHEBI:43474"/>
        <dbReference type="ChEBI" id="CHEBI:58033"/>
        <dbReference type="EC" id="3.1.3.18"/>
    </reaction>
</comment>
<dbReference type="InterPro" id="IPR050155">
    <property type="entry name" value="HAD-like_hydrolase_sf"/>
</dbReference>
<dbReference type="GO" id="GO:0008967">
    <property type="term" value="F:phosphoglycolate phosphatase activity"/>
    <property type="evidence" value="ECO:0007669"/>
    <property type="project" value="UniProtKB-EC"/>
</dbReference>
<dbReference type="RefSeq" id="WP_192534714.1">
    <property type="nucleotide sequence ID" value="NZ_JACZHT010000006.1"/>
</dbReference>
<evidence type="ECO:0000313" key="5">
    <source>
        <dbReference type="EMBL" id="MBE1237713.1"/>
    </source>
</evidence>
<dbReference type="AlphaFoldDB" id="A0A8J7CDG3"/>
<dbReference type="Pfam" id="PF13419">
    <property type="entry name" value="HAD_2"/>
    <property type="match status" value="1"/>
</dbReference>
<name>A0A8J7CDG3_9PROT</name>
<dbReference type="InterPro" id="IPR036412">
    <property type="entry name" value="HAD-like_sf"/>
</dbReference>
<dbReference type="EMBL" id="JACZHT010000006">
    <property type="protein sequence ID" value="MBE1237713.1"/>
    <property type="molecule type" value="Genomic_DNA"/>
</dbReference>
<evidence type="ECO:0000256" key="3">
    <source>
        <dbReference type="ARBA" id="ARBA00006171"/>
    </source>
</evidence>
<dbReference type="Proteomes" id="UP000631034">
    <property type="component" value="Unassembled WGS sequence"/>
</dbReference>
<comment type="pathway">
    <text evidence="2">Organic acid metabolism; glycolate biosynthesis; glycolate from 2-phosphoglycolate: step 1/1.</text>
</comment>
<evidence type="ECO:0000256" key="2">
    <source>
        <dbReference type="ARBA" id="ARBA00004818"/>
    </source>
</evidence>
<dbReference type="InterPro" id="IPR023214">
    <property type="entry name" value="HAD_sf"/>
</dbReference>